<reference evidence="4 5" key="1">
    <citation type="submission" date="2018-06" db="EMBL/GenBank/DDBJ databases">
        <title>Extensive metabolic versatility and redundancy in microbially diverse, dynamic hydrothermal sediments.</title>
        <authorList>
            <person name="Dombrowski N."/>
            <person name="Teske A."/>
            <person name="Baker B.J."/>
        </authorList>
    </citation>
    <scope>NUCLEOTIDE SEQUENCE [LARGE SCALE GENOMIC DNA]</scope>
    <source>
        <strain evidence="3">B20_G2</strain>
        <strain evidence="2">B29_G17</strain>
    </source>
</reference>
<evidence type="ECO:0000313" key="3">
    <source>
        <dbReference type="EMBL" id="RLE54582.1"/>
    </source>
</evidence>
<organism evidence="2 4">
    <name type="scientific">Thermoproteota archaeon</name>
    <dbReference type="NCBI Taxonomy" id="2056631"/>
    <lineage>
        <taxon>Archaea</taxon>
        <taxon>Thermoproteota</taxon>
    </lineage>
</organism>
<sequence length="278" mass="30355">MAKSPLEYIESLPREIIYTILIICLAVPLVKPLGLPVPISSRVKEWHQYVEGLPDGAYVLVSVDYGVGSLPALEPFMVATLHDLFERNVKVVIMTLYSDGPICYESLITKVNPDAYGKQYGVDYVFLGYIPGGETAMKAVAENLHAAVPTDYYGTPLNQIPMLKDISGASDFAMIISVTPSGDVAQGWIRQWVTPYGITYMSCVLAMMMPTMEPYYPAQVKALTDAGRAGEYEYLIGKPGSGIRKLDAFSVAHIMLIIAIIIANIAYFALKAQKKGGA</sequence>
<comment type="caution">
    <text evidence="2">The sequence shown here is derived from an EMBL/GenBank/DDBJ whole genome shotgun (WGS) entry which is preliminary data.</text>
</comment>
<name>A0A497EYQ1_9CREN</name>
<evidence type="ECO:0000313" key="4">
    <source>
        <dbReference type="Proteomes" id="UP000268446"/>
    </source>
</evidence>
<protein>
    <submittedName>
        <fullName evidence="2">Uncharacterized protein</fullName>
    </submittedName>
</protein>
<evidence type="ECO:0000313" key="5">
    <source>
        <dbReference type="Proteomes" id="UP000269499"/>
    </source>
</evidence>
<dbReference type="EMBL" id="QMQZ01000003">
    <property type="protein sequence ID" value="RLE52326.1"/>
    <property type="molecule type" value="Genomic_DNA"/>
</dbReference>
<dbReference type="AlphaFoldDB" id="A0A497EYQ1"/>
<accession>A0A497EYQ1</accession>
<evidence type="ECO:0000256" key="1">
    <source>
        <dbReference type="SAM" id="Phobius"/>
    </source>
</evidence>
<feature type="transmembrane region" description="Helical" evidence="1">
    <location>
        <begin position="16"/>
        <end position="34"/>
    </location>
</feature>
<dbReference type="EMBL" id="QMRA01000021">
    <property type="protein sequence ID" value="RLE54582.1"/>
    <property type="molecule type" value="Genomic_DNA"/>
</dbReference>
<proteinExistence type="predicted"/>
<dbReference type="Proteomes" id="UP000269499">
    <property type="component" value="Unassembled WGS sequence"/>
</dbReference>
<keyword evidence="1" id="KW-1133">Transmembrane helix</keyword>
<keyword evidence="1" id="KW-0472">Membrane</keyword>
<feature type="transmembrane region" description="Helical" evidence="1">
    <location>
        <begin position="248"/>
        <end position="270"/>
    </location>
</feature>
<gene>
    <name evidence="2" type="ORF">DRJ20_00285</name>
    <name evidence="3" type="ORF">DRJ26_01765</name>
</gene>
<dbReference type="Proteomes" id="UP000268446">
    <property type="component" value="Unassembled WGS sequence"/>
</dbReference>
<keyword evidence="1" id="KW-0812">Transmembrane</keyword>
<evidence type="ECO:0000313" key="2">
    <source>
        <dbReference type="EMBL" id="RLE52326.1"/>
    </source>
</evidence>